<keyword evidence="2" id="KW-0378">Hydrolase</keyword>
<dbReference type="PANTHER" id="PTHR47958">
    <property type="entry name" value="ATP-DEPENDENT RNA HELICASE DBP3"/>
    <property type="match status" value="1"/>
</dbReference>
<dbReference type="AlphaFoldDB" id="I5AYM6"/>
<dbReference type="SUPFAM" id="SSF52540">
    <property type="entry name" value="P-loop containing nucleoside triphosphate hydrolases"/>
    <property type="match status" value="1"/>
</dbReference>
<name>I5AYM6_9BACT</name>
<dbReference type="eggNOG" id="COG0513">
    <property type="taxonomic scope" value="Bacteria"/>
</dbReference>
<dbReference type="GO" id="GO:0004386">
    <property type="term" value="F:helicase activity"/>
    <property type="evidence" value="ECO:0007669"/>
    <property type="project" value="UniProtKB-KW"/>
</dbReference>
<gene>
    <name evidence="2" type="ORF">DespoDRAFT_00308</name>
</gene>
<protein>
    <submittedName>
        <fullName evidence="2">DNA/RNA helicase, superfamily II</fullName>
    </submittedName>
</protein>
<sequence>MPVKALFLFEFSSLRHSSLTALSDKHRTLTLTFLLIVNRENSMNRAWTLLWHARGRLLDLMNEKALSLRGIDTLVLDEADQMFDMGFLPDIRRIIRSLPKKSPEPGLLCDHAKDD</sequence>
<reference evidence="2 3" key="1">
    <citation type="submission" date="2011-09" db="EMBL/GenBank/DDBJ databases">
        <authorList>
            <consortium name="US DOE Joint Genome Institute (JGI-PGF)"/>
            <person name="Lucas S."/>
            <person name="Han J."/>
            <person name="Lapidus A."/>
            <person name="Cheng J.-F."/>
            <person name="Goodwin L."/>
            <person name="Pitluck S."/>
            <person name="Peters L."/>
            <person name="Land M.L."/>
            <person name="Hauser L."/>
            <person name="Orellana R."/>
            <person name="Lovley D."/>
            <person name="Woyke T.J."/>
        </authorList>
    </citation>
    <scope>NUCLEOTIDE SEQUENCE [LARGE SCALE GENOMIC DNA]</scope>
    <source>
        <strain evidence="2 3">2ac9</strain>
    </source>
</reference>
<reference evidence="2 3" key="2">
    <citation type="submission" date="2012-02" db="EMBL/GenBank/DDBJ databases">
        <title>Improved High-Quality Draft sequence of Desulfobacter postgatei 2ac9.</title>
        <authorList>
            <consortium name="US DOE Joint Genome Institute"/>
            <person name="Lucas S."/>
            <person name="Han J."/>
            <person name="Lapidus A."/>
            <person name="Cheng J.-F."/>
            <person name="Goodwin L."/>
            <person name="Pitluck S."/>
            <person name="Peters L."/>
            <person name="Ovchinnikova G."/>
            <person name="Held B."/>
            <person name="Detter J.C."/>
            <person name="Han C."/>
            <person name="Tapia R."/>
            <person name="Land M."/>
            <person name="Hauser L."/>
            <person name="Kyrpides N."/>
            <person name="Ivanova N."/>
            <person name="Pagani I."/>
            <person name="Orellana R."/>
            <person name="Lovley D."/>
            <person name="Woyke T."/>
        </authorList>
    </citation>
    <scope>NUCLEOTIDE SEQUENCE [LARGE SCALE GENOMIC DNA]</scope>
    <source>
        <strain evidence="2 3">2ac9</strain>
    </source>
</reference>
<evidence type="ECO:0000313" key="2">
    <source>
        <dbReference type="EMBL" id="EIM62339.1"/>
    </source>
</evidence>
<dbReference type="Proteomes" id="UP000005778">
    <property type="component" value="Chromosome"/>
</dbReference>
<dbReference type="HOGENOM" id="CLU_2105061_0_0_7"/>
<dbReference type="Pfam" id="PF00270">
    <property type="entry name" value="DEAD"/>
    <property type="match status" value="1"/>
</dbReference>
<evidence type="ECO:0000313" key="3">
    <source>
        <dbReference type="Proteomes" id="UP000005778"/>
    </source>
</evidence>
<dbReference type="EMBL" id="CM001488">
    <property type="protein sequence ID" value="EIM62339.1"/>
    <property type="molecule type" value="Genomic_DNA"/>
</dbReference>
<dbReference type="GO" id="GO:0005524">
    <property type="term" value="F:ATP binding"/>
    <property type="evidence" value="ECO:0007669"/>
    <property type="project" value="InterPro"/>
</dbReference>
<dbReference type="InterPro" id="IPR011545">
    <property type="entry name" value="DEAD/DEAH_box_helicase_dom"/>
</dbReference>
<dbReference type="GO" id="GO:0003676">
    <property type="term" value="F:nucleic acid binding"/>
    <property type="evidence" value="ECO:0007669"/>
    <property type="project" value="InterPro"/>
</dbReference>
<keyword evidence="3" id="KW-1185">Reference proteome</keyword>
<dbReference type="STRING" id="879212.DespoDRAFT_00308"/>
<feature type="domain" description="DEAD/DEAH-box helicase" evidence="1">
    <location>
        <begin position="48"/>
        <end position="100"/>
    </location>
</feature>
<organism evidence="2 3">
    <name type="scientific">Desulfobacter postgatei 2ac9</name>
    <dbReference type="NCBI Taxonomy" id="879212"/>
    <lineage>
        <taxon>Bacteria</taxon>
        <taxon>Pseudomonadati</taxon>
        <taxon>Thermodesulfobacteriota</taxon>
        <taxon>Desulfobacteria</taxon>
        <taxon>Desulfobacterales</taxon>
        <taxon>Desulfobacteraceae</taxon>
        <taxon>Desulfobacter</taxon>
    </lineage>
</organism>
<keyword evidence="2" id="KW-0067">ATP-binding</keyword>
<dbReference type="RefSeq" id="WP_004070840.1">
    <property type="nucleotide sequence ID" value="NZ_CM001488.1"/>
</dbReference>
<evidence type="ECO:0000259" key="1">
    <source>
        <dbReference type="Pfam" id="PF00270"/>
    </source>
</evidence>
<proteinExistence type="predicted"/>
<keyword evidence="2" id="KW-0347">Helicase</keyword>
<keyword evidence="2" id="KW-0547">Nucleotide-binding</keyword>
<accession>I5AYM6</accession>
<dbReference type="InterPro" id="IPR027417">
    <property type="entry name" value="P-loop_NTPase"/>
</dbReference>
<dbReference type="Gene3D" id="3.40.50.300">
    <property type="entry name" value="P-loop containing nucleotide triphosphate hydrolases"/>
    <property type="match status" value="1"/>
</dbReference>